<accession>A0A803QI98</accession>
<evidence type="ECO:0000313" key="1">
    <source>
        <dbReference type="EnsemblPlants" id="cds.evm.model.10.106"/>
    </source>
</evidence>
<name>A0A803QI98_CANSA</name>
<keyword evidence="2" id="KW-1185">Reference proteome</keyword>
<evidence type="ECO:0000313" key="2">
    <source>
        <dbReference type="Proteomes" id="UP000596661"/>
    </source>
</evidence>
<dbReference type="AlphaFoldDB" id="A0A803QI98"/>
<dbReference type="EMBL" id="UZAU01000789">
    <property type="status" value="NOT_ANNOTATED_CDS"/>
    <property type="molecule type" value="Genomic_DNA"/>
</dbReference>
<organism evidence="1 2">
    <name type="scientific">Cannabis sativa</name>
    <name type="common">Hemp</name>
    <name type="synonym">Marijuana</name>
    <dbReference type="NCBI Taxonomy" id="3483"/>
    <lineage>
        <taxon>Eukaryota</taxon>
        <taxon>Viridiplantae</taxon>
        <taxon>Streptophyta</taxon>
        <taxon>Embryophyta</taxon>
        <taxon>Tracheophyta</taxon>
        <taxon>Spermatophyta</taxon>
        <taxon>Magnoliopsida</taxon>
        <taxon>eudicotyledons</taxon>
        <taxon>Gunneridae</taxon>
        <taxon>Pentapetalae</taxon>
        <taxon>rosids</taxon>
        <taxon>fabids</taxon>
        <taxon>Rosales</taxon>
        <taxon>Cannabaceae</taxon>
        <taxon>Cannabis</taxon>
    </lineage>
</organism>
<protein>
    <submittedName>
        <fullName evidence="1">Uncharacterized protein</fullName>
    </submittedName>
</protein>
<proteinExistence type="predicted"/>
<sequence>MKIRTLCQKNRGNSSSQKLQDVAHRIARKTWELGSLTNVKHQSNESLKAFTQRMMEAAAKTKGEMKRKRSKTLSEFISKAQGIINLEDAYNQAFEVRPAPVPTTATPSFASQTPTPYLSLPRSQFSPTVYGPTVFGLAPTQTQLSRYGTTQTDTTTI</sequence>
<reference evidence="1" key="1">
    <citation type="submission" date="2021-03" db="UniProtKB">
        <authorList>
            <consortium name="EnsemblPlants"/>
        </authorList>
    </citation>
    <scope>IDENTIFICATION</scope>
</reference>
<dbReference type="EnsemblPlants" id="evm.model.10.106">
    <property type="protein sequence ID" value="cds.evm.model.10.106"/>
    <property type="gene ID" value="evm.TU.10.106"/>
</dbReference>
<dbReference type="Proteomes" id="UP000596661">
    <property type="component" value="Unassembled WGS sequence"/>
</dbReference>
<dbReference type="Gramene" id="evm.model.10.106">
    <property type="protein sequence ID" value="cds.evm.model.10.106"/>
    <property type="gene ID" value="evm.TU.10.106"/>
</dbReference>